<reference evidence="11" key="1">
    <citation type="submission" date="2017-04" db="EMBL/GenBank/DDBJ databases">
        <title>Function of individual gut microbiota members based on whole genome sequencing of pure cultures obtained from chicken caecum.</title>
        <authorList>
            <person name="Medvecky M."/>
            <person name="Cejkova D."/>
            <person name="Polansky O."/>
            <person name="Karasova D."/>
            <person name="Kubasova T."/>
            <person name="Cizek A."/>
            <person name="Rychlik I."/>
        </authorList>
    </citation>
    <scope>NUCLEOTIDE SEQUENCE [LARGE SCALE GENOMIC DNA]</scope>
    <source>
        <strain evidence="11">An5</strain>
    </source>
</reference>
<protein>
    <submittedName>
        <fullName evidence="10">PTS sorbose transporter subunit IIC</fullName>
    </submittedName>
</protein>
<dbReference type="Proteomes" id="UP000195781">
    <property type="component" value="Unassembled WGS sequence"/>
</dbReference>
<keyword evidence="4" id="KW-0762">Sugar transport</keyword>
<dbReference type="OrthoDB" id="3190125at2"/>
<feature type="transmembrane region" description="Helical" evidence="9">
    <location>
        <begin position="95"/>
        <end position="117"/>
    </location>
</feature>
<evidence type="ECO:0000256" key="3">
    <source>
        <dbReference type="ARBA" id="ARBA00022475"/>
    </source>
</evidence>
<dbReference type="InterPro" id="IPR050303">
    <property type="entry name" value="GatZ_KbaZ_carbometab"/>
</dbReference>
<name>A0A1Y3XU74_9ACTN</name>
<evidence type="ECO:0000313" key="10">
    <source>
        <dbReference type="EMBL" id="OUN88671.1"/>
    </source>
</evidence>
<evidence type="ECO:0000256" key="6">
    <source>
        <dbReference type="ARBA" id="ARBA00022692"/>
    </source>
</evidence>
<dbReference type="AlphaFoldDB" id="A0A1Y3XU74"/>
<sequence>MITLWQAVLIALVAVLTELDGNIFGENKMREPIVTGFLVGLILGDVTKGLVLGAQMQLMWMGATAIGPTAGLDIGTGGTVGAAVAIATGTGLESAIMFGVPVSVIMQFVNTLLMAAYSGVMLEADKAIEQLKITKLTALHWMCVLLSAIKTFVLIFMLMYLGGDLIDAIVGGLPDWVSSGLNGIAALLPCLGFALLMSIIMDGSMWPYFILGFVPAAFVGFDLNMVGMAAVAVAIALIIWQIRSEQQVVAAQTVAVADDDEWED</sequence>
<dbReference type="RefSeq" id="WP_094335490.1">
    <property type="nucleotide sequence ID" value="NZ_NFIE01000010.1"/>
</dbReference>
<comment type="caution">
    <text evidence="10">The sequence shown here is derived from an EMBL/GenBank/DDBJ whole genome shotgun (WGS) entry which is preliminary data.</text>
</comment>
<gene>
    <name evidence="10" type="ORF">B5G02_05495</name>
</gene>
<keyword evidence="11" id="KW-1185">Reference proteome</keyword>
<evidence type="ECO:0000256" key="8">
    <source>
        <dbReference type="ARBA" id="ARBA00023136"/>
    </source>
</evidence>
<dbReference type="PANTHER" id="PTHR32502:SF8">
    <property type="entry name" value="N-ACETYLGALACTOSAMINE PERMEASE IIC COMPONENT 1"/>
    <property type="match status" value="1"/>
</dbReference>
<evidence type="ECO:0000256" key="1">
    <source>
        <dbReference type="ARBA" id="ARBA00004651"/>
    </source>
</evidence>
<feature type="transmembrane region" description="Helical" evidence="9">
    <location>
        <begin position="138"/>
        <end position="161"/>
    </location>
</feature>
<keyword evidence="8 9" id="KW-0472">Membrane</keyword>
<dbReference type="GO" id="GO:0005886">
    <property type="term" value="C:plasma membrane"/>
    <property type="evidence" value="ECO:0007669"/>
    <property type="project" value="UniProtKB-SubCell"/>
</dbReference>
<keyword evidence="5" id="KW-0598">Phosphotransferase system</keyword>
<comment type="subcellular location">
    <subcellularLocation>
        <location evidence="1">Cell membrane</location>
        <topology evidence="1">Multi-pass membrane protein</topology>
    </subcellularLocation>
</comment>
<dbReference type="EMBL" id="NFIE01000010">
    <property type="protein sequence ID" value="OUN88671.1"/>
    <property type="molecule type" value="Genomic_DNA"/>
</dbReference>
<dbReference type="GO" id="GO:0009401">
    <property type="term" value="P:phosphoenolpyruvate-dependent sugar phosphotransferase system"/>
    <property type="evidence" value="ECO:0007669"/>
    <property type="project" value="UniProtKB-KW"/>
</dbReference>
<feature type="transmembrane region" description="Helical" evidence="9">
    <location>
        <begin position="181"/>
        <end position="201"/>
    </location>
</feature>
<dbReference type="PANTHER" id="PTHR32502">
    <property type="entry name" value="N-ACETYLGALACTOSAMINE PERMEASE II COMPONENT-RELATED"/>
    <property type="match status" value="1"/>
</dbReference>
<dbReference type="InterPro" id="IPR004700">
    <property type="entry name" value="PTS_IIC_man"/>
</dbReference>
<evidence type="ECO:0000256" key="9">
    <source>
        <dbReference type="SAM" id="Phobius"/>
    </source>
</evidence>
<evidence type="ECO:0000256" key="7">
    <source>
        <dbReference type="ARBA" id="ARBA00022989"/>
    </source>
</evidence>
<dbReference type="PROSITE" id="PS51106">
    <property type="entry name" value="PTS_EIIC_TYPE_4"/>
    <property type="match status" value="1"/>
</dbReference>
<proteinExistence type="predicted"/>
<feature type="transmembrane region" description="Helical" evidence="9">
    <location>
        <begin position="208"/>
        <end position="240"/>
    </location>
</feature>
<dbReference type="Pfam" id="PF03609">
    <property type="entry name" value="EII-Sor"/>
    <property type="match status" value="1"/>
</dbReference>
<keyword evidence="3" id="KW-1003">Cell membrane</keyword>
<evidence type="ECO:0000256" key="4">
    <source>
        <dbReference type="ARBA" id="ARBA00022597"/>
    </source>
</evidence>
<feature type="transmembrane region" description="Helical" evidence="9">
    <location>
        <begin position="65"/>
        <end position="89"/>
    </location>
</feature>
<keyword evidence="6 9" id="KW-0812">Transmembrane</keyword>
<feature type="transmembrane region" description="Helical" evidence="9">
    <location>
        <begin position="33"/>
        <end position="53"/>
    </location>
</feature>
<accession>A0A1Y3XU74</accession>
<organism evidence="10 11">
    <name type="scientific">[Collinsella] massiliensis</name>
    <dbReference type="NCBI Taxonomy" id="1232426"/>
    <lineage>
        <taxon>Bacteria</taxon>
        <taxon>Bacillati</taxon>
        <taxon>Actinomycetota</taxon>
        <taxon>Coriobacteriia</taxon>
        <taxon>Coriobacteriales</taxon>
        <taxon>Coriobacteriaceae</taxon>
        <taxon>Enorma</taxon>
    </lineage>
</organism>
<evidence type="ECO:0000256" key="2">
    <source>
        <dbReference type="ARBA" id="ARBA00022448"/>
    </source>
</evidence>
<evidence type="ECO:0000313" key="11">
    <source>
        <dbReference type="Proteomes" id="UP000195781"/>
    </source>
</evidence>
<keyword evidence="7 9" id="KW-1133">Transmembrane helix</keyword>
<keyword evidence="2" id="KW-0813">Transport</keyword>
<evidence type="ECO:0000256" key="5">
    <source>
        <dbReference type="ARBA" id="ARBA00022683"/>
    </source>
</evidence>